<dbReference type="PANTHER" id="PTHR42850">
    <property type="entry name" value="METALLOPHOSPHOESTERASE"/>
    <property type="match status" value="1"/>
</dbReference>
<dbReference type="InterPro" id="IPR024654">
    <property type="entry name" value="Calcineurin-like_PHP_lpxH"/>
</dbReference>
<dbReference type="Gene3D" id="3.60.21.10">
    <property type="match status" value="1"/>
</dbReference>
<dbReference type="EC" id="3.1.4.-" evidence="2"/>
<evidence type="ECO:0000313" key="4">
    <source>
        <dbReference type="EMBL" id="MRN51715.1"/>
    </source>
</evidence>
<feature type="domain" description="Calcineurin-like phosphoesterase" evidence="3">
    <location>
        <begin position="4"/>
        <end position="198"/>
    </location>
</feature>
<dbReference type="GO" id="GO:0016791">
    <property type="term" value="F:phosphatase activity"/>
    <property type="evidence" value="ECO:0007669"/>
    <property type="project" value="TreeGrafter"/>
</dbReference>
<keyword evidence="2" id="KW-0479">Metal-binding</keyword>
<keyword evidence="5" id="KW-1185">Reference proteome</keyword>
<comment type="cofactor">
    <cofactor evidence="2">
        <name>a divalent metal cation</name>
        <dbReference type="ChEBI" id="CHEBI:60240"/>
    </cofactor>
</comment>
<dbReference type="InterPro" id="IPR000979">
    <property type="entry name" value="Phosphodiesterase_MJ0936/Vps29"/>
</dbReference>
<dbReference type="Proteomes" id="UP000463051">
    <property type="component" value="Unassembled WGS sequence"/>
</dbReference>
<dbReference type="AlphaFoldDB" id="A0A7X2L055"/>
<comment type="caution">
    <text evidence="4">The sequence shown here is derived from an EMBL/GenBank/DDBJ whole genome shotgun (WGS) entry which is preliminary data.</text>
</comment>
<evidence type="ECO:0000313" key="5">
    <source>
        <dbReference type="Proteomes" id="UP000463051"/>
    </source>
</evidence>
<accession>A0A7X2L055</accession>
<evidence type="ECO:0000256" key="2">
    <source>
        <dbReference type="RuleBase" id="RU362039"/>
    </source>
</evidence>
<dbReference type="GO" id="GO:0005737">
    <property type="term" value="C:cytoplasm"/>
    <property type="evidence" value="ECO:0007669"/>
    <property type="project" value="TreeGrafter"/>
</dbReference>
<dbReference type="SUPFAM" id="SSF56300">
    <property type="entry name" value="Metallo-dependent phosphatases"/>
    <property type="match status" value="1"/>
</dbReference>
<dbReference type="PANTHER" id="PTHR42850:SF2">
    <property type="entry name" value="BLL5683 PROTEIN"/>
    <property type="match status" value="1"/>
</dbReference>
<gene>
    <name evidence="4" type="ORF">GJB61_01675</name>
</gene>
<dbReference type="Pfam" id="PF12850">
    <property type="entry name" value="Metallophos_2"/>
    <property type="match status" value="1"/>
</dbReference>
<dbReference type="EMBL" id="WJXB01000001">
    <property type="protein sequence ID" value="MRN51715.1"/>
    <property type="molecule type" value="Genomic_DNA"/>
</dbReference>
<evidence type="ECO:0000256" key="1">
    <source>
        <dbReference type="ARBA" id="ARBA00008950"/>
    </source>
</evidence>
<proteinExistence type="inferred from homology"/>
<evidence type="ECO:0000259" key="3">
    <source>
        <dbReference type="Pfam" id="PF12850"/>
    </source>
</evidence>
<dbReference type="InterPro" id="IPR050126">
    <property type="entry name" value="Ap4A_hydrolase"/>
</dbReference>
<dbReference type="CDD" id="cd00838">
    <property type="entry name" value="MPP_superfamily"/>
    <property type="match status" value="1"/>
</dbReference>
<dbReference type="InterPro" id="IPR029052">
    <property type="entry name" value="Metallo-depent_PP-like"/>
</dbReference>
<comment type="similarity">
    <text evidence="1 2">Belongs to the metallophosphoesterase superfamily. YfcE family.</text>
</comment>
<organism evidence="4 5">
    <name type="scientific">Paenibacillus monticola</name>
    <dbReference type="NCBI Taxonomy" id="2666075"/>
    <lineage>
        <taxon>Bacteria</taxon>
        <taxon>Bacillati</taxon>
        <taxon>Bacillota</taxon>
        <taxon>Bacilli</taxon>
        <taxon>Bacillales</taxon>
        <taxon>Paenibacillaceae</taxon>
        <taxon>Paenibacillus</taxon>
    </lineage>
</organism>
<reference evidence="4 5" key="1">
    <citation type="submission" date="2019-11" db="EMBL/GenBank/DDBJ databases">
        <title>Paenibacillus monticola sp. nov., a novel PGPR strain isolated from mountain sample in China.</title>
        <authorList>
            <person name="Zhao Q."/>
            <person name="Li H.-P."/>
            <person name="Zhang J.-L."/>
        </authorList>
    </citation>
    <scope>NUCLEOTIDE SEQUENCE [LARGE SCALE GENOMIC DNA]</scope>
    <source>
        <strain evidence="4 5">LC-T2</strain>
    </source>
</reference>
<sequence>MKTIAILTDIHGNHPALQAALQDIATKQIEHIYCLGDVVGIGPDSNQVLEQLTTRSDVSFIMGNHDLAVIAAARNEPVPVGHHNEREHHEWLAKRIEPKYIELMSEWPMSLTTSILQNELLFCHYHLDYKNWFAPIDKLPTTEALEQIYSKTDYKLVCFGHHHIVHHFESDTRLYFNPGSLGCYDKPYARYGIVTVSEKEITAGVQLVPYNNINFLRSYEELQVPDREFILKVFHGGQYLCGSELLEPAGVASQLLRRSCRTNMEFHGTNWTIWSGIEVPRICAFLSRLGTPS</sequence>
<name>A0A7X2L055_9BACL</name>
<dbReference type="NCBIfam" id="TIGR00040">
    <property type="entry name" value="yfcE"/>
    <property type="match status" value="1"/>
</dbReference>
<dbReference type="GO" id="GO:0046872">
    <property type="term" value="F:metal ion binding"/>
    <property type="evidence" value="ECO:0007669"/>
    <property type="project" value="UniProtKB-KW"/>
</dbReference>
<protein>
    <recommendedName>
        <fullName evidence="2">Phosphoesterase</fullName>
        <ecNumber evidence="2">3.1.4.-</ecNumber>
    </recommendedName>
</protein>